<name>A0ABT3PVI7_9BACT</name>
<dbReference type="InterPro" id="IPR013249">
    <property type="entry name" value="RNA_pol_sigma70_r4_t2"/>
</dbReference>
<dbReference type="SUPFAM" id="SSF88946">
    <property type="entry name" value="Sigma2 domain of RNA polymerase sigma factors"/>
    <property type="match status" value="1"/>
</dbReference>
<dbReference type="Proteomes" id="UP001207337">
    <property type="component" value="Unassembled WGS sequence"/>
</dbReference>
<dbReference type="NCBIfam" id="TIGR02937">
    <property type="entry name" value="sigma70-ECF"/>
    <property type="match status" value="1"/>
</dbReference>
<dbReference type="PANTHER" id="PTHR43133:SF46">
    <property type="entry name" value="RNA POLYMERASE SIGMA-70 FACTOR ECF SUBFAMILY"/>
    <property type="match status" value="1"/>
</dbReference>
<dbReference type="InterPro" id="IPR039425">
    <property type="entry name" value="RNA_pol_sigma-70-like"/>
</dbReference>
<evidence type="ECO:0000256" key="3">
    <source>
        <dbReference type="ARBA" id="ARBA00023082"/>
    </source>
</evidence>
<dbReference type="InterPro" id="IPR036388">
    <property type="entry name" value="WH-like_DNA-bd_sf"/>
</dbReference>
<evidence type="ECO:0000313" key="6">
    <source>
        <dbReference type="EMBL" id="MCW9711881.1"/>
    </source>
</evidence>
<accession>A0ABT3PVI7</accession>
<protein>
    <submittedName>
        <fullName evidence="6">RNA polymerase sigma factor</fullName>
    </submittedName>
</protein>
<dbReference type="InterPro" id="IPR014284">
    <property type="entry name" value="RNA_pol_sigma-70_dom"/>
</dbReference>
<dbReference type="PANTHER" id="PTHR43133">
    <property type="entry name" value="RNA POLYMERASE ECF-TYPE SIGMA FACTO"/>
    <property type="match status" value="1"/>
</dbReference>
<proteinExistence type="inferred from homology"/>
<feature type="domain" description="RNA polymerase sigma factor 70 region 4 type 2" evidence="5">
    <location>
        <begin position="135"/>
        <end position="185"/>
    </location>
</feature>
<keyword evidence="2" id="KW-0805">Transcription regulation</keyword>
<evidence type="ECO:0000259" key="5">
    <source>
        <dbReference type="Pfam" id="PF08281"/>
    </source>
</evidence>
<dbReference type="Gene3D" id="1.10.1740.10">
    <property type="match status" value="1"/>
</dbReference>
<dbReference type="Pfam" id="PF08281">
    <property type="entry name" value="Sigma70_r4_2"/>
    <property type="match status" value="1"/>
</dbReference>
<evidence type="ECO:0000256" key="4">
    <source>
        <dbReference type="ARBA" id="ARBA00023163"/>
    </source>
</evidence>
<evidence type="ECO:0000313" key="7">
    <source>
        <dbReference type="Proteomes" id="UP001207337"/>
    </source>
</evidence>
<evidence type="ECO:0000256" key="2">
    <source>
        <dbReference type="ARBA" id="ARBA00023015"/>
    </source>
</evidence>
<gene>
    <name evidence="6" type="ORF">LQ318_03095</name>
</gene>
<dbReference type="RefSeq" id="WP_265787426.1">
    <property type="nucleotide sequence ID" value="NZ_BAABRS010000001.1"/>
</dbReference>
<dbReference type="EMBL" id="JAJNDC010000001">
    <property type="protein sequence ID" value="MCW9711881.1"/>
    <property type="molecule type" value="Genomic_DNA"/>
</dbReference>
<comment type="similarity">
    <text evidence="1">Belongs to the sigma-70 factor family. ECF subfamily.</text>
</comment>
<keyword evidence="3" id="KW-0731">Sigma factor</keyword>
<sequence>MKGYRSDDKYEDWSCQRVWEQLQEGDLQALRSLFLRHHNHLFDYGMQITSDRFLVEDCIHNLFYRIWESRESLGEVISVRSYLWISFRRELFRSANSNEPEFLTNTIQSYTPEIGFETEEMMTVEERRGEWNSSLQTAMNNLSNRQRQAIYLKYFNGMGYDEIQQIMSINYQTARNYICSGIKALKIHFQHMDREKIPEQFS</sequence>
<reference evidence="6 7" key="1">
    <citation type="submission" date="2021-11" db="EMBL/GenBank/DDBJ databases">
        <title>Aliifidinibius sp. nov., a new bacterium isolated from saline soil.</title>
        <authorList>
            <person name="Galisteo C."/>
            <person name="De La Haba R."/>
            <person name="Sanchez-Porro C."/>
            <person name="Ventosa A."/>
        </authorList>
    </citation>
    <scope>NUCLEOTIDE SEQUENCE [LARGE SCALE GENOMIC DNA]</scope>
    <source>
        <strain evidence="6 7">KACC 190600</strain>
    </source>
</reference>
<dbReference type="InterPro" id="IPR013325">
    <property type="entry name" value="RNA_pol_sigma_r2"/>
</dbReference>
<keyword evidence="4" id="KW-0804">Transcription</keyword>
<keyword evidence="7" id="KW-1185">Reference proteome</keyword>
<dbReference type="InterPro" id="IPR013324">
    <property type="entry name" value="RNA_pol_sigma_r3/r4-like"/>
</dbReference>
<organism evidence="6 7">
    <name type="scientific">Fodinibius salicampi</name>
    <dbReference type="NCBI Taxonomy" id="1920655"/>
    <lineage>
        <taxon>Bacteria</taxon>
        <taxon>Pseudomonadati</taxon>
        <taxon>Balneolota</taxon>
        <taxon>Balneolia</taxon>
        <taxon>Balneolales</taxon>
        <taxon>Balneolaceae</taxon>
        <taxon>Fodinibius</taxon>
    </lineage>
</organism>
<dbReference type="SUPFAM" id="SSF88659">
    <property type="entry name" value="Sigma3 and sigma4 domains of RNA polymerase sigma factors"/>
    <property type="match status" value="1"/>
</dbReference>
<comment type="caution">
    <text evidence="6">The sequence shown here is derived from an EMBL/GenBank/DDBJ whole genome shotgun (WGS) entry which is preliminary data.</text>
</comment>
<dbReference type="Gene3D" id="1.10.10.10">
    <property type="entry name" value="Winged helix-like DNA-binding domain superfamily/Winged helix DNA-binding domain"/>
    <property type="match status" value="1"/>
</dbReference>
<evidence type="ECO:0000256" key="1">
    <source>
        <dbReference type="ARBA" id="ARBA00010641"/>
    </source>
</evidence>